<name>A0A8C5PSU9_9ANUR</name>
<dbReference type="OrthoDB" id="9030204at2759"/>
<dbReference type="Ensembl" id="ENSLLET00000028448.1">
    <property type="protein sequence ID" value="ENSLLEP00000027378.1"/>
    <property type="gene ID" value="ENSLLEG00000017361.1"/>
</dbReference>
<evidence type="ECO:0000256" key="1">
    <source>
        <dbReference type="ARBA" id="ARBA00010365"/>
    </source>
</evidence>
<dbReference type="InterPro" id="IPR006757">
    <property type="entry name" value="OGF_rcpt"/>
</dbReference>
<evidence type="ECO:0000313" key="4">
    <source>
        <dbReference type="Proteomes" id="UP000694569"/>
    </source>
</evidence>
<dbReference type="PANTHER" id="PTHR14015:SF2">
    <property type="entry name" value="OPIOID GROWTH FACTOR RECEPTOR (OGFR) CONSERVED DOMAIN-CONTAINING PROTEIN"/>
    <property type="match status" value="1"/>
</dbReference>
<dbReference type="AlphaFoldDB" id="A0A8C5PSU9"/>
<feature type="domain" description="Opioid growth factor receptor (OGFr) conserved" evidence="2">
    <location>
        <begin position="221"/>
        <end position="299"/>
    </location>
</feature>
<dbReference type="InterPro" id="IPR036397">
    <property type="entry name" value="RNaseH_sf"/>
</dbReference>
<reference evidence="3" key="2">
    <citation type="submission" date="2025-09" db="UniProtKB">
        <authorList>
            <consortium name="Ensembl"/>
        </authorList>
    </citation>
    <scope>IDENTIFICATION</scope>
</reference>
<evidence type="ECO:0000259" key="2">
    <source>
        <dbReference type="Pfam" id="PF04664"/>
    </source>
</evidence>
<dbReference type="Proteomes" id="UP000694569">
    <property type="component" value="Unplaced"/>
</dbReference>
<proteinExistence type="inferred from homology"/>
<sequence>MPFYLWKICTRKLSCFFSYPSYASPTTISIRCGSPLEAEKSSTQEKTSQIIQRNHGTPRAVWKPSAVSVMHCRGHQKGHDEIPKGNRLADQAAKAAAKPTTNEYLLKHQVSKILLCKQNEDDCSSMPNYEFFMNWRKYDPNGEFIEIVLRKWVANFEVLEDNHDYIQWLFPTNKQGRNFYSKPLTPEEKSLICNTSEIQQRLLRAYKMMLKFFGVKVVGEITRVLLSLGELGAEEYQAPLVKFLLNEILIEHRLPNMKKSAMNFFVPAVKDAQERQDLLYFAWLHYQPKEEFIWGTQEELEKYKVPPSMIAPLLPAPLSEWTPLYSEKETKWLSEEPGKYGEDRWFQLASNQIVLPATLAPEIDKSHVGCAADCTQRQSISCLLRFL</sequence>
<dbReference type="InterPro" id="IPR039574">
    <property type="entry name" value="OGFr"/>
</dbReference>
<dbReference type="Gene3D" id="3.30.420.10">
    <property type="entry name" value="Ribonuclease H-like superfamily/Ribonuclease H"/>
    <property type="match status" value="1"/>
</dbReference>
<dbReference type="Pfam" id="PF04664">
    <property type="entry name" value="OGFr_N"/>
    <property type="match status" value="2"/>
</dbReference>
<dbReference type="PANTHER" id="PTHR14015">
    <property type="entry name" value="OPIOID GROWTH FACTOR RECEPTOR OGFR ZETA-TYPE OPIOID RECEPTOR"/>
    <property type="match status" value="1"/>
</dbReference>
<dbReference type="GO" id="GO:0016020">
    <property type="term" value="C:membrane"/>
    <property type="evidence" value="ECO:0007669"/>
    <property type="project" value="InterPro"/>
</dbReference>
<dbReference type="GeneTree" id="ENSGT00390000018730"/>
<organism evidence="3 4">
    <name type="scientific">Leptobrachium leishanense</name>
    <name type="common">Leishan spiny toad</name>
    <dbReference type="NCBI Taxonomy" id="445787"/>
    <lineage>
        <taxon>Eukaryota</taxon>
        <taxon>Metazoa</taxon>
        <taxon>Chordata</taxon>
        <taxon>Craniata</taxon>
        <taxon>Vertebrata</taxon>
        <taxon>Euteleostomi</taxon>
        <taxon>Amphibia</taxon>
        <taxon>Batrachia</taxon>
        <taxon>Anura</taxon>
        <taxon>Pelobatoidea</taxon>
        <taxon>Megophryidae</taxon>
        <taxon>Leptobrachium</taxon>
    </lineage>
</organism>
<evidence type="ECO:0000313" key="3">
    <source>
        <dbReference type="Ensembl" id="ENSLLEP00000027378.1"/>
    </source>
</evidence>
<accession>A0A8C5PSU9</accession>
<reference evidence="3" key="1">
    <citation type="submission" date="2025-08" db="UniProtKB">
        <authorList>
            <consortium name="Ensembl"/>
        </authorList>
    </citation>
    <scope>IDENTIFICATION</scope>
</reference>
<comment type="similarity">
    <text evidence="1">Belongs to the opioid growth factor receptor family.</text>
</comment>
<feature type="domain" description="Opioid growth factor receptor (OGFr) conserved" evidence="2">
    <location>
        <begin position="124"/>
        <end position="218"/>
    </location>
</feature>
<dbReference type="GO" id="GO:0140625">
    <property type="term" value="F:opioid growth factor receptor activity"/>
    <property type="evidence" value="ECO:0007669"/>
    <property type="project" value="InterPro"/>
</dbReference>
<dbReference type="GO" id="GO:0003676">
    <property type="term" value="F:nucleic acid binding"/>
    <property type="evidence" value="ECO:0007669"/>
    <property type="project" value="InterPro"/>
</dbReference>
<keyword evidence="4" id="KW-1185">Reference proteome</keyword>
<protein>
    <recommendedName>
        <fullName evidence="2">Opioid growth factor receptor (OGFr) conserved domain-containing protein</fullName>
    </recommendedName>
</protein>